<evidence type="ECO:0000256" key="4">
    <source>
        <dbReference type="ARBA" id="ARBA00022984"/>
    </source>
</evidence>
<evidence type="ECO:0000256" key="3">
    <source>
        <dbReference type="ARBA" id="ARBA00022960"/>
    </source>
</evidence>
<feature type="active site" description="Nucleophile" evidence="6">
    <location>
        <position position="428"/>
    </location>
</feature>
<evidence type="ECO:0000256" key="6">
    <source>
        <dbReference type="PROSITE-ProRule" id="PRU01373"/>
    </source>
</evidence>
<reference evidence="8" key="1">
    <citation type="submission" date="2023-08" db="EMBL/GenBank/DDBJ databases">
        <title>Genomic characterization of piscicolin 126 produced by Carnobacterium maltaromaticum CM22 strain isolated from salmon (Salmo salar).</title>
        <authorList>
            <person name="Gonzalez-Gragera E."/>
            <person name="Garcia-Lopez J.D."/>
            <person name="Teso-Perez C."/>
            <person name="Gimenez-Hernandez I."/>
            <person name="Peralta-Sanchez J.M."/>
            <person name="Valdivia E."/>
            <person name="Montalban-Lopez M."/>
            <person name="Martin-Platero A.M."/>
            <person name="Banos A."/>
            <person name="Martinez-Bueno M."/>
        </authorList>
    </citation>
    <scope>NUCLEOTIDE SEQUENCE</scope>
    <source>
        <strain evidence="8">CM22</strain>
    </source>
</reference>
<keyword evidence="4 6" id="KW-0573">Peptidoglycan synthesis</keyword>
<dbReference type="GO" id="GO:0018104">
    <property type="term" value="P:peptidoglycan-protein cross-linking"/>
    <property type="evidence" value="ECO:0007669"/>
    <property type="project" value="TreeGrafter"/>
</dbReference>
<keyword evidence="5 6" id="KW-0961">Cell wall biogenesis/degradation</keyword>
<keyword evidence="3 6" id="KW-0133">Cell shape</keyword>
<evidence type="ECO:0000256" key="1">
    <source>
        <dbReference type="ARBA" id="ARBA00004752"/>
    </source>
</evidence>
<name>A0AAW9JND1_CARML</name>
<dbReference type="GO" id="GO:0005576">
    <property type="term" value="C:extracellular region"/>
    <property type="evidence" value="ECO:0007669"/>
    <property type="project" value="TreeGrafter"/>
</dbReference>
<evidence type="ECO:0000256" key="5">
    <source>
        <dbReference type="ARBA" id="ARBA00023316"/>
    </source>
</evidence>
<evidence type="ECO:0000313" key="9">
    <source>
        <dbReference type="Proteomes" id="UP001290462"/>
    </source>
</evidence>
<dbReference type="GO" id="GO:0071555">
    <property type="term" value="P:cell wall organization"/>
    <property type="evidence" value="ECO:0007669"/>
    <property type="project" value="UniProtKB-UniRule"/>
</dbReference>
<dbReference type="Gene3D" id="2.40.440.10">
    <property type="entry name" value="L,D-transpeptidase catalytic domain-like"/>
    <property type="match status" value="1"/>
</dbReference>
<dbReference type="SUPFAM" id="SSF141523">
    <property type="entry name" value="L,D-transpeptidase catalytic domain-like"/>
    <property type="match status" value="1"/>
</dbReference>
<dbReference type="Pfam" id="PF03734">
    <property type="entry name" value="YkuD"/>
    <property type="match status" value="1"/>
</dbReference>
<dbReference type="GO" id="GO:0016740">
    <property type="term" value="F:transferase activity"/>
    <property type="evidence" value="ECO:0007669"/>
    <property type="project" value="UniProtKB-KW"/>
</dbReference>
<dbReference type="AlphaFoldDB" id="A0AAW9JND1"/>
<dbReference type="PANTHER" id="PTHR30582:SF33">
    <property type="entry name" value="EXPORTED PROTEIN"/>
    <property type="match status" value="1"/>
</dbReference>
<gene>
    <name evidence="8" type="ORF">RAK27_04650</name>
</gene>
<dbReference type="GO" id="GO:0071972">
    <property type="term" value="F:peptidoglycan L,D-transpeptidase activity"/>
    <property type="evidence" value="ECO:0007669"/>
    <property type="project" value="TreeGrafter"/>
</dbReference>
<sequence length="452" mass="51056">MMSFKKIAIIVSSIALLIVIGIYTGKALTYQTKFLPKTMINDMDISNKTVFQVNKELQKSYRGKTFVATEGGMELFKFTGSDVGITDDFTESLTLIKDQQDQWSWPIRILKNKVQKEKLEKITYNKETFAGFFAGLPLVSANRIKPENAKIEKTESNFNLKPEVMGNTFDLDKVKASLIMTIESEETRISLDDYYQKPTIYKDNPELIKITNEANSLSKLDISYLIVDQKETISAERLFQWISLDAENNIMIDEDKVTSYLTELATKYSTKTKSRKFVSTKKGIVDVPPGIYGWTFLVNDEVNSLVADIRTKTNLQDREPKHEGSGYGVDIGKTYVEVDLTNQHMWFYKDGVVALETDVVTGKPTTPTPPGAFYIWNREPNAILRGVDYETPVKYWMPIDWDGVGIHDSNWQPAYGGNLYLTVGSHGCINTPPGVMEKLFAIAPVGTPVLVF</sequence>
<dbReference type="InterPro" id="IPR005490">
    <property type="entry name" value="LD_TPept_cat_dom"/>
</dbReference>
<proteinExistence type="predicted"/>
<dbReference type="Proteomes" id="UP001290462">
    <property type="component" value="Unassembled WGS sequence"/>
</dbReference>
<protein>
    <submittedName>
        <fullName evidence="8">L,D-transpeptidase family protein</fullName>
    </submittedName>
</protein>
<organism evidence="8 9">
    <name type="scientific">Carnobacterium maltaromaticum</name>
    <name type="common">Carnobacterium piscicola</name>
    <dbReference type="NCBI Taxonomy" id="2751"/>
    <lineage>
        <taxon>Bacteria</taxon>
        <taxon>Bacillati</taxon>
        <taxon>Bacillota</taxon>
        <taxon>Bacilli</taxon>
        <taxon>Lactobacillales</taxon>
        <taxon>Carnobacteriaceae</taxon>
        <taxon>Carnobacterium</taxon>
    </lineage>
</organism>
<comment type="pathway">
    <text evidence="1 6">Cell wall biogenesis; peptidoglycan biosynthesis.</text>
</comment>
<dbReference type="InterPro" id="IPR038054">
    <property type="entry name" value="LD_TPept-like_central_sf"/>
</dbReference>
<accession>A0AAW9JND1</accession>
<comment type="caution">
    <text evidence="8">The sequence shown here is derived from an EMBL/GenBank/DDBJ whole genome shotgun (WGS) entry which is preliminary data.</text>
</comment>
<feature type="domain" description="L,D-TPase catalytic" evidence="7">
    <location>
        <begin position="334"/>
        <end position="452"/>
    </location>
</feature>
<dbReference type="InterPro" id="IPR050979">
    <property type="entry name" value="LD-transpeptidase"/>
</dbReference>
<dbReference type="SUPFAM" id="SSF143985">
    <property type="entry name" value="L,D-transpeptidase pre-catalytic domain-like"/>
    <property type="match status" value="1"/>
</dbReference>
<evidence type="ECO:0000259" key="7">
    <source>
        <dbReference type="PROSITE" id="PS52029"/>
    </source>
</evidence>
<dbReference type="CDD" id="cd16913">
    <property type="entry name" value="YkuD_like"/>
    <property type="match status" value="1"/>
</dbReference>
<dbReference type="Gene3D" id="3.10.20.800">
    <property type="match status" value="1"/>
</dbReference>
<dbReference type="Pfam" id="PF12229">
    <property type="entry name" value="PG_binding_4"/>
    <property type="match status" value="1"/>
</dbReference>
<keyword evidence="2" id="KW-0808">Transferase</keyword>
<dbReference type="PROSITE" id="PS52029">
    <property type="entry name" value="LD_TPASE"/>
    <property type="match status" value="1"/>
</dbReference>
<dbReference type="GO" id="GO:0008360">
    <property type="term" value="P:regulation of cell shape"/>
    <property type="evidence" value="ECO:0007669"/>
    <property type="project" value="UniProtKB-UniRule"/>
</dbReference>
<dbReference type="InterPro" id="IPR022029">
    <property type="entry name" value="YoaR-like_PG-bd"/>
</dbReference>
<dbReference type="EMBL" id="JAVBVO010000003">
    <property type="protein sequence ID" value="MDZ5757942.1"/>
    <property type="molecule type" value="Genomic_DNA"/>
</dbReference>
<evidence type="ECO:0000313" key="8">
    <source>
        <dbReference type="EMBL" id="MDZ5757942.1"/>
    </source>
</evidence>
<feature type="active site" description="Proton donor/acceptor" evidence="6">
    <location>
        <position position="407"/>
    </location>
</feature>
<evidence type="ECO:0000256" key="2">
    <source>
        <dbReference type="ARBA" id="ARBA00022679"/>
    </source>
</evidence>
<dbReference type="PANTHER" id="PTHR30582">
    <property type="entry name" value="L,D-TRANSPEPTIDASE"/>
    <property type="match status" value="1"/>
</dbReference>
<dbReference type="InterPro" id="IPR038063">
    <property type="entry name" value="Transpep_catalytic_dom"/>
</dbReference>